<feature type="transmembrane region" description="Helical" evidence="8">
    <location>
        <begin position="271"/>
        <end position="291"/>
    </location>
</feature>
<dbReference type="InterPro" id="IPR050297">
    <property type="entry name" value="LipidA_mod_glycosyltrf_83"/>
</dbReference>
<dbReference type="AlphaFoldDB" id="A0A6M5Z3N9"/>
<feature type="domain" description="ArnT-like N-terminal" evidence="10">
    <location>
        <begin position="68"/>
        <end position="169"/>
    </location>
</feature>
<evidence type="ECO:0000256" key="4">
    <source>
        <dbReference type="ARBA" id="ARBA00022679"/>
    </source>
</evidence>
<feature type="transmembrane region" description="Helical" evidence="8">
    <location>
        <begin position="200"/>
        <end position="219"/>
    </location>
</feature>
<feature type="transmembrane region" description="Helical" evidence="8">
    <location>
        <begin position="162"/>
        <end position="188"/>
    </location>
</feature>
<dbReference type="InterPro" id="IPR003342">
    <property type="entry name" value="ArnT-like_N"/>
</dbReference>
<dbReference type="KEGG" id="ftj:FTUN_8006"/>
<evidence type="ECO:0000256" key="5">
    <source>
        <dbReference type="ARBA" id="ARBA00022692"/>
    </source>
</evidence>
<keyword evidence="7 8" id="KW-0472">Membrane</keyword>
<reference evidence="12" key="1">
    <citation type="submission" date="2020-05" db="EMBL/GenBank/DDBJ databases">
        <title>Frigoriglobus tundricola gen. nov., sp. nov., a psychrotolerant cellulolytic planctomycete of the family Gemmataceae with two divergent copies of 16S rRNA gene.</title>
        <authorList>
            <person name="Kulichevskaya I.S."/>
            <person name="Ivanova A.A."/>
            <person name="Naumoff D.G."/>
            <person name="Beletsky A.V."/>
            <person name="Rijpstra W.I.C."/>
            <person name="Sinninghe Damste J.S."/>
            <person name="Mardanov A.V."/>
            <person name="Ravin N.V."/>
            <person name="Dedysh S.N."/>
        </authorList>
    </citation>
    <scope>NUCLEOTIDE SEQUENCE [LARGE SCALE GENOMIC DNA]</scope>
    <source>
        <strain evidence="12">PL17</strain>
    </source>
</reference>
<evidence type="ECO:0000313" key="11">
    <source>
        <dbReference type="EMBL" id="QJX00377.1"/>
    </source>
</evidence>
<protein>
    <recommendedName>
        <fullName evidence="10">ArnT-like N-terminal domain-containing protein</fullName>
    </recommendedName>
</protein>
<keyword evidence="6 8" id="KW-1133">Transmembrane helix</keyword>
<evidence type="ECO:0000256" key="2">
    <source>
        <dbReference type="ARBA" id="ARBA00022475"/>
    </source>
</evidence>
<dbReference type="Pfam" id="PF02366">
    <property type="entry name" value="PMT"/>
    <property type="match status" value="1"/>
</dbReference>
<dbReference type="GO" id="GO:0005886">
    <property type="term" value="C:plasma membrane"/>
    <property type="evidence" value="ECO:0007669"/>
    <property type="project" value="UniProtKB-SubCell"/>
</dbReference>
<accession>A0A6M5Z3N9</accession>
<evidence type="ECO:0000256" key="1">
    <source>
        <dbReference type="ARBA" id="ARBA00004651"/>
    </source>
</evidence>
<evidence type="ECO:0000256" key="9">
    <source>
        <dbReference type="SAM" id="SignalP"/>
    </source>
</evidence>
<evidence type="ECO:0000256" key="3">
    <source>
        <dbReference type="ARBA" id="ARBA00022676"/>
    </source>
</evidence>
<dbReference type="PANTHER" id="PTHR33908">
    <property type="entry name" value="MANNOSYLTRANSFERASE YKCB-RELATED"/>
    <property type="match status" value="1"/>
</dbReference>
<dbReference type="Proteomes" id="UP000503447">
    <property type="component" value="Chromosome"/>
</dbReference>
<evidence type="ECO:0000256" key="8">
    <source>
        <dbReference type="SAM" id="Phobius"/>
    </source>
</evidence>
<feature type="transmembrane region" description="Helical" evidence="8">
    <location>
        <begin position="239"/>
        <end position="264"/>
    </location>
</feature>
<keyword evidence="12" id="KW-1185">Reference proteome</keyword>
<keyword evidence="5 8" id="KW-0812">Transmembrane</keyword>
<dbReference type="GO" id="GO:0000030">
    <property type="term" value="F:mannosyltransferase activity"/>
    <property type="evidence" value="ECO:0007669"/>
    <property type="project" value="InterPro"/>
</dbReference>
<dbReference type="GO" id="GO:0006493">
    <property type="term" value="P:protein O-linked glycosylation"/>
    <property type="evidence" value="ECO:0007669"/>
    <property type="project" value="InterPro"/>
</dbReference>
<evidence type="ECO:0000256" key="7">
    <source>
        <dbReference type="ARBA" id="ARBA00023136"/>
    </source>
</evidence>
<comment type="subcellular location">
    <subcellularLocation>
        <location evidence="1">Cell membrane</location>
        <topology evidence="1">Multi-pass membrane protein</topology>
    </subcellularLocation>
</comment>
<dbReference type="PANTHER" id="PTHR33908:SF11">
    <property type="entry name" value="MEMBRANE PROTEIN"/>
    <property type="match status" value="1"/>
</dbReference>
<dbReference type="EMBL" id="CP053452">
    <property type="protein sequence ID" value="QJX00377.1"/>
    <property type="molecule type" value="Genomic_DNA"/>
</dbReference>
<gene>
    <name evidence="11" type="ORF">FTUN_8006</name>
</gene>
<keyword evidence="4" id="KW-0808">Transferase</keyword>
<feature type="transmembrane region" description="Helical" evidence="8">
    <location>
        <begin position="131"/>
        <end position="150"/>
    </location>
</feature>
<feature type="signal peptide" evidence="9">
    <location>
        <begin position="1"/>
        <end position="22"/>
    </location>
</feature>
<sequence length="470" mass="49831">MTGSRWLILAAVLALAAAPRFARLGAWPFAGDEVATLAEADAFSQGDTSDTPIARLPRAIPLAHTIHSAAHAVFGRDEFGARVAMALFGTATVGLAFLLLDRPGGRPRAVATAVLIALWPEHVFHSQYVRFYTPATFFGYAALLCGAVAIDRWSAKWMWAAAGAVLAATLCHTVTAALTGVIGVGTLAAGRACRCSPVRLLVPLCVAAVSLGVFYVIYLRPLLAGWNSDAQWGYTSTRALLSAVNMLSWPVALLGGAGFVLLAADRTRENWYWVTVALGWLGAAAVLPRVIAFHPAYVVPFALGALVPAGHAVGRIYTALRPSGALPAWVCSALACCGSLPSLLSHELDGSRPDLRTATQYVAANRRPGDRVVAAEADVVTYYLNSPEVVIGVTGPDIAGRLAELAKAPGRMWIILPSGRAGLPPPLIAWLGRNCAHELRARKTRFDYLDYCVDVYLYSGGTKPSLLPDP</sequence>
<keyword evidence="3" id="KW-0328">Glycosyltransferase</keyword>
<name>A0A6M5Z3N9_9BACT</name>
<evidence type="ECO:0000313" key="12">
    <source>
        <dbReference type="Proteomes" id="UP000503447"/>
    </source>
</evidence>
<dbReference type="GO" id="GO:0009103">
    <property type="term" value="P:lipopolysaccharide biosynthetic process"/>
    <property type="evidence" value="ECO:0007669"/>
    <property type="project" value="UniProtKB-ARBA"/>
</dbReference>
<feature type="chain" id="PRO_5026676183" description="ArnT-like N-terminal domain-containing protein" evidence="9">
    <location>
        <begin position="23"/>
        <end position="470"/>
    </location>
</feature>
<dbReference type="GO" id="GO:0016763">
    <property type="term" value="F:pentosyltransferase activity"/>
    <property type="evidence" value="ECO:0007669"/>
    <property type="project" value="TreeGrafter"/>
</dbReference>
<keyword evidence="2" id="KW-1003">Cell membrane</keyword>
<keyword evidence="9" id="KW-0732">Signal</keyword>
<evidence type="ECO:0000259" key="10">
    <source>
        <dbReference type="Pfam" id="PF02366"/>
    </source>
</evidence>
<proteinExistence type="predicted"/>
<evidence type="ECO:0000256" key="6">
    <source>
        <dbReference type="ARBA" id="ARBA00022989"/>
    </source>
</evidence>
<organism evidence="11 12">
    <name type="scientific">Frigoriglobus tundricola</name>
    <dbReference type="NCBI Taxonomy" id="2774151"/>
    <lineage>
        <taxon>Bacteria</taxon>
        <taxon>Pseudomonadati</taxon>
        <taxon>Planctomycetota</taxon>
        <taxon>Planctomycetia</taxon>
        <taxon>Gemmatales</taxon>
        <taxon>Gemmataceae</taxon>
        <taxon>Frigoriglobus</taxon>
    </lineage>
</organism>
<feature type="transmembrane region" description="Helical" evidence="8">
    <location>
        <begin position="79"/>
        <end position="100"/>
    </location>
</feature>